<dbReference type="PANTHER" id="PTHR12151:SF25">
    <property type="entry name" value="LINALOOL DEHYDRATASE_ISOMERASE DOMAIN-CONTAINING PROTEIN"/>
    <property type="match status" value="1"/>
</dbReference>
<organism evidence="7 8">
    <name type="scientific">Pontibacter korlensis</name>
    <dbReference type="NCBI Taxonomy" id="400092"/>
    <lineage>
        <taxon>Bacteria</taxon>
        <taxon>Pseudomonadati</taxon>
        <taxon>Bacteroidota</taxon>
        <taxon>Cytophagia</taxon>
        <taxon>Cytophagales</taxon>
        <taxon>Hymenobacteraceae</taxon>
        <taxon>Pontibacter</taxon>
    </lineage>
</organism>
<dbReference type="Pfam" id="PF02630">
    <property type="entry name" value="SCO1-SenC"/>
    <property type="match status" value="1"/>
</dbReference>
<protein>
    <submittedName>
        <fullName evidence="7">Electron transporter SenC</fullName>
    </submittedName>
</protein>
<dbReference type="PROSITE" id="PS51257">
    <property type="entry name" value="PROKAR_LIPOPROTEIN"/>
    <property type="match status" value="1"/>
</dbReference>
<dbReference type="PATRIC" id="fig|400092.3.peg.5015"/>
<keyword evidence="2 3" id="KW-0186">Copper</keyword>
<evidence type="ECO:0000256" key="3">
    <source>
        <dbReference type="PIRSR" id="PIRSR603782-1"/>
    </source>
</evidence>
<proteinExistence type="inferred from homology"/>
<feature type="chain" id="PRO_5002416919" evidence="5">
    <location>
        <begin position="28"/>
        <end position="230"/>
    </location>
</feature>
<dbReference type="STRING" id="400092.PKOR_22785"/>
<dbReference type="RefSeq" id="WP_046313716.1">
    <property type="nucleotide sequence ID" value="NZ_CBCSCY010000034.1"/>
</dbReference>
<keyword evidence="3" id="KW-0479">Metal-binding</keyword>
<feature type="binding site" evidence="3">
    <location>
        <position position="186"/>
    </location>
    <ligand>
        <name>Cu cation</name>
        <dbReference type="ChEBI" id="CHEBI:23378"/>
    </ligand>
</feature>
<dbReference type="PROSITE" id="PS51352">
    <property type="entry name" value="THIOREDOXIN_2"/>
    <property type="match status" value="1"/>
</dbReference>
<feature type="domain" description="Thioredoxin" evidence="6">
    <location>
        <begin position="60"/>
        <end position="223"/>
    </location>
</feature>
<keyword evidence="4" id="KW-1015">Disulfide bond</keyword>
<gene>
    <name evidence="7" type="ORF">PKOR_22785</name>
</gene>
<evidence type="ECO:0000313" key="7">
    <source>
        <dbReference type="EMBL" id="AKD05355.1"/>
    </source>
</evidence>
<dbReference type="EMBL" id="CP009621">
    <property type="protein sequence ID" value="AKD05355.1"/>
    <property type="molecule type" value="Genomic_DNA"/>
</dbReference>
<dbReference type="InterPro" id="IPR013766">
    <property type="entry name" value="Thioredoxin_domain"/>
</dbReference>
<comment type="similarity">
    <text evidence="1">Belongs to the SCO1/2 family.</text>
</comment>
<name>A0A0E3ZJM4_9BACT</name>
<keyword evidence="8" id="KW-1185">Reference proteome</keyword>
<dbReference type="HOGENOM" id="CLU_050131_2_0_10"/>
<accession>A0A0E3ZJM4</accession>
<dbReference type="PANTHER" id="PTHR12151">
    <property type="entry name" value="ELECTRON TRANSPORT PROTIN SCO1/SENC FAMILY MEMBER"/>
    <property type="match status" value="1"/>
</dbReference>
<evidence type="ECO:0000256" key="1">
    <source>
        <dbReference type="ARBA" id="ARBA00010996"/>
    </source>
</evidence>
<feature type="disulfide bond" description="Redox-active" evidence="4">
    <location>
        <begin position="98"/>
        <end position="102"/>
    </location>
</feature>
<feature type="signal peptide" evidence="5">
    <location>
        <begin position="1"/>
        <end position="27"/>
    </location>
</feature>
<keyword evidence="5" id="KW-0732">Signal</keyword>
<evidence type="ECO:0000313" key="8">
    <source>
        <dbReference type="Proteomes" id="UP000033109"/>
    </source>
</evidence>
<dbReference type="Proteomes" id="UP000033109">
    <property type="component" value="Chromosome"/>
</dbReference>
<evidence type="ECO:0000259" key="6">
    <source>
        <dbReference type="PROSITE" id="PS51352"/>
    </source>
</evidence>
<reference evidence="7 8" key="1">
    <citation type="journal article" date="2015" name="Sci. Rep.">
        <title>Unraveling adaptation of Pontibacter korlensis to radiation and infertility in desert through complete genome and comparative transcriptomic analysis.</title>
        <authorList>
            <person name="Dai J."/>
            <person name="Dai W."/>
            <person name="Qiu C."/>
            <person name="Yang Z."/>
            <person name="Zhang Y."/>
            <person name="Zhou M."/>
            <person name="Zhang L."/>
            <person name="Fang C."/>
            <person name="Gao Q."/>
            <person name="Yang Q."/>
            <person name="Li X."/>
            <person name="Wang Z."/>
            <person name="Wang Z."/>
            <person name="Jia Z."/>
            <person name="Chen X."/>
        </authorList>
    </citation>
    <scope>NUCLEOTIDE SEQUENCE [LARGE SCALE GENOMIC DNA]</scope>
    <source>
        <strain evidence="7 8">X14-1T</strain>
    </source>
</reference>
<evidence type="ECO:0000256" key="5">
    <source>
        <dbReference type="SAM" id="SignalP"/>
    </source>
</evidence>
<evidence type="ECO:0000256" key="4">
    <source>
        <dbReference type="PIRSR" id="PIRSR603782-2"/>
    </source>
</evidence>
<evidence type="ECO:0000256" key="2">
    <source>
        <dbReference type="ARBA" id="ARBA00023008"/>
    </source>
</evidence>
<dbReference type="Gene3D" id="3.40.30.10">
    <property type="entry name" value="Glutaredoxin"/>
    <property type="match status" value="1"/>
</dbReference>
<dbReference type="InterPro" id="IPR003782">
    <property type="entry name" value="SCO1/SenC"/>
</dbReference>
<dbReference type="InterPro" id="IPR036249">
    <property type="entry name" value="Thioredoxin-like_sf"/>
</dbReference>
<dbReference type="AlphaFoldDB" id="A0A0E3ZJM4"/>
<dbReference type="GO" id="GO:0046872">
    <property type="term" value="F:metal ion binding"/>
    <property type="evidence" value="ECO:0007669"/>
    <property type="project" value="UniProtKB-KW"/>
</dbReference>
<dbReference type="SUPFAM" id="SSF52833">
    <property type="entry name" value="Thioredoxin-like"/>
    <property type="match status" value="1"/>
</dbReference>
<feature type="binding site" evidence="3">
    <location>
        <position position="102"/>
    </location>
    <ligand>
        <name>Cu cation</name>
        <dbReference type="ChEBI" id="CHEBI:23378"/>
    </ligand>
</feature>
<sequence>MSNRNKIMTLRNSLATAALALAATAFYGCDQGSAATENTLPIYGEREPVERTVNGETVVDTIYHQIPDFAFVNQDSQRVSQETVAGKVYVTDFFFTSCPTICPKMKSQMLRVYEAYKDNPNVVLLSHSIDPAHDTVAVLKDYADRLGIKTAKWHLLTGDKESIYNIAGNYLAAAKEDESAEGGFSHSGDFFLIDQQRRIRGHYNGTDPASVDKLIQDIPLLLNDKKDEKK</sequence>
<feature type="binding site" evidence="3">
    <location>
        <position position="98"/>
    </location>
    <ligand>
        <name>Cu cation</name>
        <dbReference type="ChEBI" id="CHEBI:23378"/>
    </ligand>
</feature>
<dbReference type="KEGG" id="pko:PKOR_22785"/>
<dbReference type="CDD" id="cd02968">
    <property type="entry name" value="SCO"/>
    <property type="match status" value="1"/>
</dbReference>